<name>A0AAU6WI93_9MICC</name>
<evidence type="ECO:0000259" key="3">
    <source>
        <dbReference type="SMART" id="SM00278"/>
    </source>
</evidence>
<dbReference type="Proteomes" id="UP001486888">
    <property type="component" value="Chromosome"/>
</dbReference>
<feature type="region of interest" description="Disordered" evidence="1">
    <location>
        <begin position="57"/>
        <end position="79"/>
    </location>
</feature>
<dbReference type="PANTHER" id="PTHR21180">
    <property type="entry name" value="ENDONUCLEASE/EXONUCLEASE/PHOSPHATASE FAMILY DOMAIN-CONTAINING PROTEIN 1"/>
    <property type="match status" value="1"/>
</dbReference>
<keyword evidence="2" id="KW-0812">Transmembrane</keyword>
<feature type="domain" description="Helix-hairpin-helix DNA-binding motif class 1" evidence="3">
    <location>
        <begin position="196"/>
        <end position="215"/>
    </location>
</feature>
<gene>
    <name evidence="4" type="ORF">QMQ05_08320</name>
</gene>
<keyword evidence="2" id="KW-1133">Transmembrane helix</keyword>
<protein>
    <submittedName>
        <fullName evidence="4">ComEA family DNA-binding protein</fullName>
    </submittedName>
</protein>
<evidence type="ECO:0000313" key="5">
    <source>
        <dbReference type="Proteomes" id="UP001486888"/>
    </source>
</evidence>
<dbReference type="EMBL" id="CP125942">
    <property type="protein sequence ID" value="XAO47500.1"/>
    <property type="molecule type" value="Genomic_DNA"/>
</dbReference>
<keyword evidence="2" id="KW-0472">Membrane</keyword>
<dbReference type="InterPro" id="IPR010994">
    <property type="entry name" value="RuvA_2-like"/>
</dbReference>
<dbReference type="GO" id="GO:0015627">
    <property type="term" value="C:type II protein secretion system complex"/>
    <property type="evidence" value="ECO:0007669"/>
    <property type="project" value="TreeGrafter"/>
</dbReference>
<dbReference type="NCBIfam" id="TIGR00426">
    <property type="entry name" value="competence protein ComEA helix-hairpin-helix repeat region"/>
    <property type="match status" value="1"/>
</dbReference>
<dbReference type="GO" id="GO:0003677">
    <property type="term" value="F:DNA binding"/>
    <property type="evidence" value="ECO:0007669"/>
    <property type="project" value="UniProtKB-KW"/>
</dbReference>
<dbReference type="KEGG" id="gey:QMQ05_08320"/>
<sequence length="218" mass="22526">MGRHDFFSKYAPRPGRLRFAISRVAVLALVLVVLAWIAISILLAPAPSNDALETVPLDSEATSKSSENENTDSSPSTSGVSVTVHVVGAVKKPGVYELPEGSRITDAVDSAGGLAKGAHPELVNLAAKLIDGQQIIMPGASSESSGQAVPVPSADAKISINTADAETLQELPGIGPALAQRIIDFRTKNGPFNSVDELDAVSGIGPAMLEKLADLVVP</sequence>
<feature type="domain" description="Helix-hairpin-helix DNA-binding motif class 1" evidence="3">
    <location>
        <begin position="166"/>
        <end position="185"/>
    </location>
</feature>
<evidence type="ECO:0000313" key="4">
    <source>
        <dbReference type="EMBL" id="XAO47500.1"/>
    </source>
</evidence>
<dbReference type="Pfam" id="PF12836">
    <property type="entry name" value="HHH_3"/>
    <property type="match status" value="1"/>
</dbReference>
<dbReference type="AlphaFoldDB" id="A0AAU6WI93"/>
<dbReference type="RefSeq" id="WP_345474576.1">
    <property type="nucleotide sequence ID" value="NZ_CP125942.1"/>
</dbReference>
<proteinExistence type="predicted"/>
<keyword evidence="4" id="KW-0238">DNA-binding</keyword>
<evidence type="ECO:0000256" key="2">
    <source>
        <dbReference type="SAM" id="Phobius"/>
    </source>
</evidence>
<dbReference type="InterPro" id="IPR051675">
    <property type="entry name" value="Endo/Exo/Phosphatase_dom_1"/>
</dbReference>
<dbReference type="Gene3D" id="1.10.150.320">
    <property type="entry name" value="Photosystem II 12 kDa extrinsic protein"/>
    <property type="match status" value="1"/>
</dbReference>
<organism evidence="4 5">
    <name type="scientific">Glutamicibacter ectropisis</name>
    <dbReference type="NCBI Taxonomy" id="3046593"/>
    <lineage>
        <taxon>Bacteria</taxon>
        <taxon>Bacillati</taxon>
        <taxon>Actinomycetota</taxon>
        <taxon>Actinomycetes</taxon>
        <taxon>Micrococcales</taxon>
        <taxon>Micrococcaceae</taxon>
        <taxon>Glutamicibacter</taxon>
    </lineage>
</organism>
<dbReference type="SUPFAM" id="SSF47781">
    <property type="entry name" value="RuvA domain 2-like"/>
    <property type="match status" value="1"/>
</dbReference>
<keyword evidence="5" id="KW-1185">Reference proteome</keyword>
<dbReference type="GO" id="GO:0015628">
    <property type="term" value="P:protein secretion by the type II secretion system"/>
    <property type="evidence" value="ECO:0007669"/>
    <property type="project" value="TreeGrafter"/>
</dbReference>
<reference evidence="4 5" key="1">
    <citation type="submission" date="2023-05" db="EMBL/GenBank/DDBJ databases">
        <title>Glutamicibacter sp. B1, complete genome.</title>
        <authorList>
            <person name="Long Y.H."/>
            <person name="Fang T."/>
            <person name="Li X.Y."/>
        </authorList>
    </citation>
    <scope>NUCLEOTIDE SEQUENCE [LARGE SCALE GENOMIC DNA]</scope>
    <source>
        <strain evidence="4 5">B1</strain>
    </source>
</reference>
<dbReference type="InterPro" id="IPR003583">
    <property type="entry name" value="Hlx-hairpin-Hlx_DNA-bd_motif"/>
</dbReference>
<dbReference type="SMART" id="SM00278">
    <property type="entry name" value="HhH1"/>
    <property type="match status" value="2"/>
</dbReference>
<accession>A0AAU6WI93</accession>
<dbReference type="PANTHER" id="PTHR21180:SF32">
    <property type="entry name" value="ENDONUCLEASE_EXONUCLEASE_PHOSPHATASE FAMILY DOMAIN-CONTAINING PROTEIN 1"/>
    <property type="match status" value="1"/>
</dbReference>
<feature type="transmembrane region" description="Helical" evidence="2">
    <location>
        <begin position="21"/>
        <end position="44"/>
    </location>
</feature>
<dbReference type="Pfam" id="PF10531">
    <property type="entry name" value="SLBB"/>
    <property type="match status" value="1"/>
</dbReference>
<dbReference type="InterPro" id="IPR004509">
    <property type="entry name" value="Competence_ComEA_HhH"/>
</dbReference>
<dbReference type="GO" id="GO:0006281">
    <property type="term" value="P:DNA repair"/>
    <property type="evidence" value="ECO:0007669"/>
    <property type="project" value="InterPro"/>
</dbReference>
<evidence type="ECO:0000256" key="1">
    <source>
        <dbReference type="SAM" id="MobiDB-lite"/>
    </source>
</evidence>
<dbReference type="InterPro" id="IPR019554">
    <property type="entry name" value="Soluble_ligand-bd"/>
</dbReference>